<dbReference type="InterPro" id="IPR047951">
    <property type="entry name" value="Transpos_ISL3"/>
</dbReference>
<name>A0A174JNN3_9FIRM</name>
<dbReference type="Proteomes" id="UP000095544">
    <property type="component" value="Unassembled WGS sequence"/>
</dbReference>
<dbReference type="PANTHER" id="PTHR33498:SF1">
    <property type="entry name" value="TRANSPOSASE FOR INSERTION SEQUENCE ELEMENT IS1557"/>
    <property type="match status" value="1"/>
</dbReference>
<dbReference type="STRING" id="39482.ERS852491_04008"/>
<reference evidence="1 2" key="1">
    <citation type="submission" date="2015-09" db="EMBL/GenBank/DDBJ databases">
        <authorList>
            <consortium name="Pathogen Informatics"/>
        </authorList>
    </citation>
    <scope>NUCLEOTIDE SEQUENCE [LARGE SCALE GENOMIC DNA]</scope>
    <source>
        <strain evidence="1 2">2789STDY5834876</strain>
    </source>
</reference>
<dbReference type="AlphaFoldDB" id="A0A174JNN3"/>
<accession>A0A174JNN3</accession>
<dbReference type="PANTHER" id="PTHR33498">
    <property type="entry name" value="TRANSPOSASE FOR INSERTION SEQUENCE ELEMENT IS1557"/>
    <property type="match status" value="1"/>
</dbReference>
<dbReference type="EMBL" id="CYZU01000049">
    <property type="protein sequence ID" value="CUP01394.1"/>
    <property type="molecule type" value="Genomic_DNA"/>
</dbReference>
<protein>
    <submittedName>
        <fullName evidence="1">Transposase and inactivated derivatives</fullName>
    </submittedName>
</protein>
<evidence type="ECO:0000313" key="1">
    <source>
        <dbReference type="EMBL" id="CUP01394.1"/>
    </source>
</evidence>
<organism evidence="1 2">
    <name type="scientific">Faecalicatena contorta</name>
    <dbReference type="NCBI Taxonomy" id="39482"/>
    <lineage>
        <taxon>Bacteria</taxon>
        <taxon>Bacillati</taxon>
        <taxon>Bacillota</taxon>
        <taxon>Clostridia</taxon>
        <taxon>Lachnospirales</taxon>
        <taxon>Lachnospiraceae</taxon>
        <taxon>Faecalicatena</taxon>
    </lineage>
</organism>
<gene>
    <name evidence="1" type="ORF">ERS852491_04008</name>
</gene>
<sequence>MGRKEKKKRQLIFQVREYWENLEKKTLKKAADAFKISAATVKRYVHMSDAEIEGMDTPSDYPKRYSPMSDWLNIIYKMMCDGLSNETIYFYILQQDGFQLKKGTLAQYIYYIGKNNFPDRRLFNTKYIADLVYPPDVTVIYRSALLKYVLTCNPKTKKDKEIEKNIDIIKEKYPTVCRVENIFKEFHSVVMGGSADKLDEFLEKYEDGELESFCNGIKKDILSVKNAITRPESSGLVEGGNNKFKLIKRIVYGRSGLVNLEKKCRLAFMSTCKTFSLGSLV</sequence>
<proteinExistence type="predicted"/>
<evidence type="ECO:0000313" key="2">
    <source>
        <dbReference type="Proteomes" id="UP000095544"/>
    </source>
</evidence>